<name>S3CCS5_OPHP1</name>
<accession>S3CCS5</accession>
<dbReference type="EMBL" id="KE148147">
    <property type="protein sequence ID" value="EPE09801.1"/>
    <property type="molecule type" value="Genomic_DNA"/>
</dbReference>
<dbReference type="VEuPathDB" id="FungiDB:F503_07577"/>
<dbReference type="Proteomes" id="UP000016923">
    <property type="component" value="Unassembled WGS sequence"/>
</dbReference>
<feature type="compositionally biased region" description="Low complexity" evidence="1">
    <location>
        <begin position="55"/>
        <end position="65"/>
    </location>
</feature>
<evidence type="ECO:0000313" key="3">
    <source>
        <dbReference type="Proteomes" id="UP000016923"/>
    </source>
</evidence>
<protein>
    <submittedName>
        <fullName evidence="2">Uncharacterized protein</fullName>
    </submittedName>
</protein>
<reference evidence="2 3" key="1">
    <citation type="journal article" date="2013" name="BMC Genomics">
        <title>The genome and transcriptome of the pine saprophyte Ophiostoma piceae, and a comparison with the bark beetle-associated pine pathogen Grosmannia clavigera.</title>
        <authorList>
            <person name="Haridas S."/>
            <person name="Wang Y."/>
            <person name="Lim L."/>
            <person name="Massoumi Alamouti S."/>
            <person name="Jackman S."/>
            <person name="Docking R."/>
            <person name="Robertson G."/>
            <person name="Birol I."/>
            <person name="Bohlmann J."/>
            <person name="Breuil C."/>
        </authorList>
    </citation>
    <scope>NUCLEOTIDE SEQUENCE [LARGE SCALE GENOMIC DNA]</scope>
    <source>
        <strain evidence="2 3">UAMH 11346</strain>
    </source>
</reference>
<dbReference type="AlphaFoldDB" id="S3CCS5"/>
<sequence length="204" mass="21552">MASTSQRSTRSAFFSHLYLGSSAYKLRHIHHHKCEMIEMQALALTTDRRHTLSVSSTSDSSYMSSGTPIEDHDTDTGAGASFLSSVSSWLTTSSATISSVVQDLADDLEMSDSLSSGISRVSLGASLVAEVSLVAAKAATLQALSVVDMAVMSILDTTNTSSTHVMMDTCQGRGCNGTCCSTAEILTDADILAAVEDLRVQDEL</sequence>
<evidence type="ECO:0000256" key="1">
    <source>
        <dbReference type="SAM" id="MobiDB-lite"/>
    </source>
</evidence>
<feature type="region of interest" description="Disordered" evidence="1">
    <location>
        <begin position="55"/>
        <end position="74"/>
    </location>
</feature>
<proteinExistence type="predicted"/>
<gene>
    <name evidence="2" type="ORF">F503_07577</name>
</gene>
<keyword evidence="3" id="KW-1185">Reference proteome</keyword>
<evidence type="ECO:0000313" key="2">
    <source>
        <dbReference type="EMBL" id="EPE09801.1"/>
    </source>
</evidence>
<organism evidence="2 3">
    <name type="scientific">Ophiostoma piceae (strain UAMH 11346)</name>
    <name type="common">Sap stain fungus</name>
    <dbReference type="NCBI Taxonomy" id="1262450"/>
    <lineage>
        <taxon>Eukaryota</taxon>
        <taxon>Fungi</taxon>
        <taxon>Dikarya</taxon>
        <taxon>Ascomycota</taxon>
        <taxon>Pezizomycotina</taxon>
        <taxon>Sordariomycetes</taxon>
        <taxon>Sordariomycetidae</taxon>
        <taxon>Ophiostomatales</taxon>
        <taxon>Ophiostomataceae</taxon>
        <taxon>Ophiostoma</taxon>
    </lineage>
</organism>
<dbReference type="HOGENOM" id="CLU_1343620_0_0_1"/>